<keyword evidence="2" id="KW-0012">Acyltransferase</keyword>
<protein>
    <submittedName>
        <fullName evidence="4">N-acetyltransferase</fullName>
    </submittedName>
</protein>
<evidence type="ECO:0000313" key="4">
    <source>
        <dbReference type="EMBL" id="RAK61208.1"/>
    </source>
</evidence>
<dbReference type="GO" id="GO:0016747">
    <property type="term" value="F:acyltransferase activity, transferring groups other than amino-acyl groups"/>
    <property type="evidence" value="ECO:0007669"/>
    <property type="project" value="InterPro"/>
</dbReference>
<dbReference type="Pfam" id="PF13508">
    <property type="entry name" value="Acetyltransf_7"/>
    <property type="match status" value="1"/>
</dbReference>
<dbReference type="EMBL" id="QFYP01000001">
    <property type="protein sequence ID" value="RAK61208.1"/>
    <property type="molecule type" value="Genomic_DNA"/>
</dbReference>
<dbReference type="AlphaFoldDB" id="A0A328B8A0"/>
<evidence type="ECO:0000256" key="1">
    <source>
        <dbReference type="ARBA" id="ARBA00022679"/>
    </source>
</evidence>
<reference evidence="5" key="1">
    <citation type="submission" date="2018-05" db="EMBL/GenBank/DDBJ databases">
        <authorList>
            <person name="Li X."/>
        </authorList>
    </citation>
    <scope>NUCLEOTIDE SEQUENCE [LARGE SCALE GENOMIC DNA]</scope>
    <source>
        <strain evidence="5">HKS-05</strain>
    </source>
</reference>
<dbReference type="OrthoDB" id="572496at2"/>
<dbReference type="SUPFAM" id="SSF55729">
    <property type="entry name" value="Acyl-CoA N-acyltransferases (Nat)"/>
    <property type="match status" value="1"/>
</dbReference>
<gene>
    <name evidence="4" type="ORF">DJ021_16030</name>
</gene>
<feature type="domain" description="N-acetyltransferase" evidence="3">
    <location>
        <begin position="1"/>
        <end position="152"/>
    </location>
</feature>
<comment type="caution">
    <text evidence="4">The sequence shown here is derived from an EMBL/GenBank/DDBJ whole genome shotgun (WGS) entry which is preliminary data.</text>
</comment>
<evidence type="ECO:0000259" key="3">
    <source>
        <dbReference type="PROSITE" id="PS51186"/>
    </source>
</evidence>
<dbReference type="InterPro" id="IPR000182">
    <property type="entry name" value="GNAT_dom"/>
</dbReference>
<organism evidence="4 5">
    <name type="scientific">Phenylobacterium hankyongense</name>
    <dbReference type="NCBI Taxonomy" id="1813876"/>
    <lineage>
        <taxon>Bacteria</taxon>
        <taxon>Pseudomonadati</taxon>
        <taxon>Pseudomonadota</taxon>
        <taxon>Alphaproteobacteria</taxon>
        <taxon>Caulobacterales</taxon>
        <taxon>Caulobacteraceae</taxon>
        <taxon>Phenylobacterium</taxon>
    </lineage>
</organism>
<dbReference type="PROSITE" id="PS51186">
    <property type="entry name" value="GNAT"/>
    <property type="match status" value="1"/>
</dbReference>
<keyword evidence="1 4" id="KW-0808">Transferase</keyword>
<dbReference type="Gene3D" id="3.40.630.30">
    <property type="match status" value="1"/>
</dbReference>
<keyword evidence="5" id="KW-1185">Reference proteome</keyword>
<dbReference type="InterPro" id="IPR016181">
    <property type="entry name" value="Acyl_CoA_acyltransferase"/>
</dbReference>
<accession>A0A328B8A0</accession>
<proteinExistence type="predicted"/>
<dbReference type="PANTHER" id="PTHR43800:SF1">
    <property type="entry name" value="PEPTIDYL-LYSINE N-ACETYLTRANSFERASE YJAB"/>
    <property type="match status" value="1"/>
</dbReference>
<dbReference type="PANTHER" id="PTHR43800">
    <property type="entry name" value="PEPTIDYL-LYSINE N-ACETYLTRANSFERASE YJAB"/>
    <property type="match status" value="1"/>
</dbReference>
<evidence type="ECO:0000313" key="5">
    <source>
        <dbReference type="Proteomes" id="UP000249842"/>
    </source>
</evidence>
<evidence type="ECO:0000256" key="2">
    <source>
        <dbReference type="ARBA" id="ARBA00023315"/>
    </source>
</evidence>
<sequence length="167" mass="18252">MDVRLARPDDLRHLPRIERSAAAAFRGSSQDAIADDEVSPARVYVPLQAQGLVWVADDATGRIGFAACEAFDDALHLWELAVRRARQGQGVGRALVRAVIDAARARGCAAVTLTTFREIAWNGPFYARLGFRELAVHELDGRLAEVLSREAEKGLDVATRCAMRLAI</sequence>
<name>A0A328B8A0_9CAUL</name>
<dbReference type="CDD" id="cd04301">
    <property type="entry name" value="NAT_SF"/>
    <property type="match status" value="1"/>
</dbReference>
<dbReference type="Proteomes" id="UP000249842">
    <property type="component" value="Unassembled WGS sequence"/>
</dbReference>